<organism evidence="2 3">
    <name type="scientific">Massilia cellulosiltytica</name>
    <dbReference type="NCBI Taxonomy" id="2683234"/>
    <lineage>
        <taxon>Bacteria</taxon>
        <taxon>Pseudomonadati</taxon>
        <taxon>Pseudomonadota</taxon>
        <taxon>Betaproteobacteria</taxon>
        <taxon>Burkholderiales</taxon>
        <taxon>Oxalobacteraceae</taxon>
        <taxon>Telluria group</taxon>
        <taxon>Massilia</taxon>
    </lineage>
</organism>
<dbReference type="RefSeq" id="WP_082577103.1">
    <property type="nucleotide sequence ID" value="NZ_WSES01000004.1"/>
</dbReference>
<dbReference type="InterPro" id="IPR036515">
    <property type="entry name" value="Transposase_17_sf"/>
</dbReference>
<dbReference type="InterPro" id="IPR002686">
    <property type="entry name" value="Transposase_17"/>
</dbReference>
<dbReference type="AlphaFoldDB" id="A0A7X3G1S9"/>
<accession>A0A7X3G1S9</accession>
<dbReference type="GO" id="GO:0003677">
    <property type="term" value="F:DNA binding"/>
    <property type="evidence" value="ECO:0007669"/>
    <property type="project" value="InterPro"/>
</dbReference>
<dbReference type="PANTHER" id="PTHR34322">
    <property type="entry name" value="TRANSPOSASE, Y1_TNP DOMAIN-CONTAINING"/>
    <property type="match status" value="1"/>
</dbReference>
<sequence length="211" mass="24491">MPRPRRLVLPSVPLHVIQRGNNRIPCFTCRSDYLVYLDILRECAYDCGCALHAYVLMTNHVHLLLSPDDEHGASVLMRRLGQRYVQYFNRRHTRTGTLWEGRFRSCLVLDEDYFLACQRYIELNPVRAHMVDKPEHYPWSSYQTNALGHDSPLVKPHLAYLRLHHETITRQAVYRQLCEDALPDRLISEIRVASNGNRPLGLAAPSETTLD</sequence>
<dbReference type="Gene3D" id="3.30.70.1290">
    <property type="entry name" value="Transposase IS200-like"/>
    <property type="match status" value="1"/>
</dbReference>
<protein>
    <submittedName>
        <fullName evidence="2">Transposase</fullName>
    </submittedName>
</protein>
<dbReference type="GO" id="GO:0006313">
    <property type="term" value="P:DNA transposition"/>
    <property type="evidence" value="ECO:0007669"/>
    <property type="project" value="InterPro"/>
</dbReference>
<evidence type="ECO:0000259" key="1">
    <source>
        <dbReference type="SMART" id="SM01321"/>
    </source>
</evidence>
<dbReference type="PANTHER" id="PTHR34322:SF2">
    <property type="entry name" value="TRANSPOSASE IS200-LIKE DOMAIN-CONTAINING PROTEIN"/>
    <property type="match status" value="1"/>
</dbReference>
<feature type="domain" description="Transposase IS200-like" evidence="1">
    <location>
        <begin position="9"/>
        <end position="124"/>
    </location>
</feature>
<dbReference type="SUPFAM" id="SSF143422">
    <property type="entry name" value="Transposase IS200-like"/>
    <property type="match status" value="1"/>
</dbReference>
<gene>
    <name evidence="2" type="ORF">GPY61_15875</name>
</gene>
<evidence type="ECO:0000313" key="2">
    <source>
        <dbReference type="EMBL" id="MVW61409.1"/>
    </source>
</evidence>
<dbReference type="SMART" id="SM01321">
    <property type="entry name" value="Y1_Tnp"/>
    <property type="match status" value="1"/>
</dbReference>
<keyword evidence="3" id="KW-1185">Reference proteome</keyword>
<name>A0A7X3G1S9_9BURK</name>
<dbReference type="Proteomes" id="UP000443353">
    <property type="component" value="Unassembled WGS sequence"/>
</dbReference>
<proteinExistence type="predicted"/>
<dbReference type="Pfam" id="PF01797">
    <property type="entry name" value="Y1_Tnp"/>
    <property type="match status" value="1"/>
</dbReference>
<reference evidence="2 3" key="1">
    <citation type="submission" date="2019-12" db="EMBL/GenBank/DDBJ databases">
        <authorList>
            <person name="Li C."/>
            <person name="Zhao J."/>
        </authorList>
    </citation>
    <scope>NUCLEOTIDE SEQUENCE [LARGE SCALE GENOMIC DNA]</scope>
    <source>
        <strain evidence="2 3">NEAU-DD11</strain>
    </source>
</reference>
<evidence type="ECO:0000313" key="3">
    <source>
        <dbReference type="Proteomes" id="UP000443353"/>
    </source>
</evidence>
<comment type="caution">
    <text evidence="2">The sequence shown here is derived from an EMBL/GenBank/DDBJ whole genome shotgun (WGS) entry which is preliminary data.</text>
</comment>
<dbReference type="EMBL" id="WSES01000004">
    <property type="protein sequence ID" value="MVW61409.1"/>
    <property type="molecule type" value="Genomic_DNA"/>
</dbReference>
<dbReference type="GO" id="GO:0004803">
    <property type="term" value="F:transposase activity"/>
    <property type="evidence" value="ECO:0007669"/>
    <property type="project" value="InterPro"/>
</dbReference>